<evidence type="ECO:0000256" key="6">
    <source>
        <dbReference type="ARBA" id="ARBA00022801"/>
    </source>
</evidence>
<feature type="region of interest" description="Disordered" evidence="11">
    <location>
        <begin position="94"/>
        <end position="114"/>
    </location>
</feature>
<dbReference type="EMBL" id="JAIZPD010000007">
    <property type="protein sequence ID" value="KAH0961975.1"/>
    <property type="molecule type" value="Genomic_DNA"/>
</dbReference>
<proteinExistence type="inferred from homology"/>
<evidence type="ECO:0000256" key="7">
    <source>
        <dbReference type="ARBA" id="ARBA00023277"/>
    </source>
</evidence>
<keyword evidence="8 10" id="KW-0326">Glycosidase</keyword>
<sequence>MPLRNSVALALTLLGAVVSARDVPGNIQSFLDNIRAQKQCKNVLAGGFHSSNGDSGDFEYCGDHLKDFNVIYLQGRNGQLVNLDIDCDGVQRGPADDGRCGSSSDTQSQSSFRDELQGYGAGQKDLNAHVHPYVVFGNNGERPGWRKFDPTKYGVEPLSVMAVVCDNKLVYGIWGDTNGDDAEEAMVGEASISLATACFGKGVNGNAGHDENDVLYIAFPGKDAVPGAKGAKWNAKSYQEFDGSISRLGDQLIQRIDSKAGSRGGGREGRGGRDSDGGGDGDSDSTTNPAFPPNGNGNPSSPTPDKNSSASPPSRNDNPSFLPIGKEDSASPSASNGCSRKGRCKGASCKSYKDCSDELVCESGKRTG</sequence>
<dbReference type="InterPro" id="IPR009939">
    <property type="entry name" value="Chitosanase_fungal"/>
</dbReference>
<keyword evidence="4" id="KW-0964">Secreted</keyword>
<evidence type="ECO:0000256" key="4">
    <source>
        <dbReference type="ARBA" id="ARBA00022525"/>
    </source>
</evidence>
<feature type="region of interest" description="Disordered" evidence="11">
    <location>
        <begin position="257"/>
        <end position="350"/>
    </location>
</feature>
<evidence type="ECO:0000256" key="11">
    <source>
        <dbReference type="SAM" id="MobiDB-lite"/>
    </source>
</evidence>
<evidence type="ECO:0000313" key="12">
    <source>
        <dbReference type="EMBL" id="KAH0961975.1"/>
    </source>
</evidence>
<feature type="compositionally biased region" description="Polar residues" evidence="11">
    <location>
        <begin position="305"/>
        <end position="319"/>
    </location>
</feature>
<feature type="compositionally biased region" description="Low complexity" evidence="11">
    <location>
        <begin position="284"/>
        <end position="304"/>
    </location>
</feature>
<evidence type="ECO:0000256" key="2">
    <source>
        <dbReference type="ARBA" id="ARBA00004613"/>
    </source>
</evidence>
<dbReference type="AlphaFoldDB" id="A0A9P8MVE6"/>
<name>A0A9P8MVE6_9HYPO</name>
<organism evidence="12 13">
    <name type="scientific">Hirsutella rhossiliensis</name>
    <dbReference type="NCBI Taxonomy" id="111463"/>
    <lineage>
        <taxon>Eukaryota</taxon>
        <taxon>Fungi</taxon>
        <taxon>Dikarya</taxon>
        <taxon>Ascomycota</taxon>
        <taxon>Pezizomycotina</taxon>
        <taxon>Sordariomycetes</taxon>
        <taxon>Hypocreomycetidae</taxon>
        <taxon>Hypocreales</taxon>
        <taxon>Ophiocordycipitaceae</taxon>
        <taxon>Hirsutella</taxon>
    </lineage>
</organism>
<evidence type="ECO:0000256" key="5">
    <source>
        <dbReference type="ARBA" id="ARBA00022729"/>
    </source>
</evidence>
<evidence type="ECO:0000256" key="1">
    <source>
        <dbReference type="ARBA" id="ARBA00000405"/>
    </source>
</evidence>
<evidence type="ECO:0000313" key="13">
    <source>
        <dbReference type="Proteomes" id="UP000824596"/>
    </source>
</evidence>
<dbReference type="RefSeq" id="XP_044719488.1">
    <property type="nucleotide sequence ID" value="XM_044865526.1"/>
</dbReference>
<dbReference type="OrthoDB" id="4756206at2759"/>
<keyword evidence="6 10" id="KW-0378">Hydrolase</keyword>
<feature type="compositionally biased region" description="Basic and acidic residues" evidence="11">
    <location>
        <begin position="257"/>
        <end position="276"/>
    </location>
</feature>
<keyword evidence="9 10" id="KW-0624">Polysaccharide degradation</keyword>
<evidence type="ECO:0000256" key="9">
    <source>
        <dbReference type="ARBA" id="ARBA00023326"/>
    </source>
</evidence>
<evidence type="ECO:0000256" key="3">
    <source>
        <dbReference type="ARBA" id="ARBA00007799"/>
    </source>
</evidence>
<dbReference type="PANTHER" id="PTHR42061:SF6">
    <property type="entry name" value="ENDO-CHITOSANASE"/>
    <property type="match status" value="1"/>
</dbReference>
<accession>A0A9P8MVE6</accession>
<evidence type="ECO:0000256" key="10">
    <source>
        <dbReference type="RuleBase" id="RU361208"/>
    </source>
</evidence>
<dbReference type="EC" id="3.2.1.132" evidence="10"/>
<keyword evidence="13" id="KW-1185">Reference proteome</keyword>
<gene>
    <name evidence="12" type="ORF">HRG_07055</name>
</gene>
<keyword evidence="5 10" id="KW-0732">Signal</keyword>
<comment type="caution">
    <text evidence="12">The sequence shown here is derived from an EMBL/GenBank/DDBJ whole genome shotgun (WGS) entry which is preliminary data.</text>
</comment>
<dbReference type="Pfam" id="PF07335">
    <property type="entry name" value="Glyco_hydro_75"/>
    <property type="match status" value="1"/>
</dbReference>
<comment type="catalytic activity">
    <reaction evidence="1 10">
        <text>Endohydrolysis of beta-(1-&gt;4)-linkages between D-glucosamine residues in a partly acetylated chitosan.</text>
        <dbReference type="EC" id="3.2.1.132"/>
    </reaction>
</comment>
<keyword evidence="7" id="KW-0119">Carbohydrate metabolism</keyword>
<feature type="compositionally biased region" description="Low complexity" evidence="11">
    <location>
        <begin position="102"/>
        <end position="111"/>
    </location>
</feature>
<dbReference type="PANTHER" id="PTHR42061">
    <property type="entry name" value="ENDO-CHITOSANASE"/>
    <property type="match status" value="1"/>
</dbReference>
<comment type="function">
    <text evidence="10">Chitosanase catalyzing the endo-type cleavage of chitosan, the deacylated form of chitin. Chitosanase may be crucial in the degradation of the deacetylated portion of chitin in the fungal cell wall.</text>
</comment>
<dbReference type="GO" id="GO:0016977">
    <property type="term" value="F:chitosanase activity"/>
    <property type="evidence" value="ECO:0007669"/>
    <property type="project" value="UniProtKB-EC"/>
</dbReference>
<feature type="chain" id="PRO_5040539337" description="Endo-chitosanase" evidence="10">
    <location>
        <begin position="21"/>
        <end position="368"/>
    </location>
</feature>
<comment type="similarity">
    <text evidence="3 10">Belongs to the glycosyl hydrolase 75 family.</text>
</comment>
<feature type="signal peptide" evidence="10">
    <location>
        <begin position="1"/>
        <end position="20"/>
    </location>
</feature>
<evidence type="ECO:0000256" key="8">
    <source>
        <dbReference type="ARBA" id="ARBA00023295"/>
    </source>
</evidence>
<protein>
    <recommendedName>
        <fullName evidence="10">Endo-chitosanase</fullName>
        <ecNumber evidence="10">3.2.1.132</ecNumber>
    </recommendedName>
</protein>
<comment type="subcellular location">
    <subcellularLocation>
        <location evidence="2 10">Secreted</location>
    </subcellularLocation>
</comment>
<reference evidence="12" key="1">
    <citation type="submission" date="2021-09" db="EMBL/GenBank/DDBJ databases">
        <title>A high-quality genome of the endoparasitic fungus Hirsutella rhossiliensis with a comparison of Hirsutella genomes reveals transposable elements contributing to genome size variation.</title>
        <authorList>
            <person name="Lin R."/>
            <person name="Jiao Y."/>
            <person name="Sun X."/>
            <person name="Ling J."/>
            <person name="Xie B."/>
            <person name="Cheng X."/>
        </authorList>
    </citation>
    <scope>NUCLEOTIDE SEQUENCE</scope>
    <source>
        <strain evidence="12">HR02</strain>
    </source>
</reference>
<dbReference type="Proteomes" id="UP000824596">
    <property type="component" value="Unassembled WGS sequence"/>
</dbReference>
<dbReference type="GO" id="GO:0000272">
    <property type="term" value="P:polysaccharide catabolic process"/>
    <property type="evidence" value="ECO:0007669"/>
    <property type="project" value="UniProtKB-KW"/>
</dbReference>
<dbReference type="GO" id="GO:0005576">
    <property type="term" value="C:extracellular region"/>
    <property type="evidence" value="ECO:0007669"/>
    <property type="project" value="UniProtKB-SubCell"/>
</dbReference>
<dbReference type="GeneID" id="68356184"/>